<keyword evidence="5 7" id="KW-0067">ATP-binding</keyword>
<reference evidence="13" key="1">
    <citation type="journal article" date="2017" name="Nat. Microbiol.">
        <title>Global analysis of biosynthetic gene clusters reveals vast potential of secondary metabolite production in Penicillium species.</title>
        <authorList>
            <person name="Nielsen J.C."/>
            <person name="Grijseels S."/>
            <person name="Prigent S."/>
            <person name="Ji B."/>
            <person name="Dainat J."/>
            <person name="Nielsen K.F."/>
            <person name="Frisvad J.C."/>
            <person name="Workman M."/>
            <person name="Nielsen J."/>
        </authorList>
    </citation>
    <scope>NUCLEOTIDE SEQUENCE [LARGE SCALE GENOMIC DNA]</scope>
    <source>
        <strain evidence="13">IBT 11843</strain>
    </source>
</reference>
<feature type="region of interest" description="Disordered" evidence="10">
    <location>
        <begin position="433"/>
        <end position="458"/>
    </location>
</feature>
<keyword evidence="2" id="KW-0808">Transferase</keyword>
<feature type="binding site" evidence="7">
    <location>
        <position position="95"/>
    </location>
    <ligand>
        <name>ATP</name>
        <dbReference type="ChEBI" id="CHEBI:30616"/>
    </ligand>
</feature>
<dbReference type="SUPFAM" id="SSF56112">
    <property type="entry name" value="Protein kinase-like (PK-like)"/>
    <property type="match status" value="1"/>
</dbReference>
<feature type="region of interest" description="Disordered" evidence="10">
    <location>
        <begin position="1"/>
        <end position="58"/>
    </location>
</feature>
<dbReference type="GO" id="GO:0005524">
    <property type="term" value="F:ATP binding"/>
    <property type="evidence" value="ECO:0007669"/>
    <property type="project" value="UniProtKB-UniRule"/>
</dbReference>
<comment type="caution">
    <text evidence="12">The sequence shown here is derived from an EMBL/GenBank/DDBJ whole genome shotgun (WGS) entry which is preliminary data.</text>
</comment>
<feature type="region of interest" description="Disordered" evidence="10">
    <location>
        <begin position="397"/>
        <end position="416"/>
    </location>
</feature>
<dbReference type="PROSITE" id="PS00107">
    <property type="entry name" value="PROTEIN_KINASE_ATP"/>
    <property type="match status" value="1"/>
</dbReference>
<dbReference type="AlphaFoldDB" id="A0A1V6PJA1"/>
<gene>
    <name evidence="12" type="ORF">PENDEC_c003G03782</name>
</gene>
<dbReference type="EMBL" id="MDYL01000003">
    <property type="protein sequence ID" value="OQD77064.1"/>
    <property type="molecule type" value="Genomic_DNA"/>
</dbReference>
<name>A0A1V6PJA1_PENDC</name>
<evidence type="ECO:0000256" key="9">
    <source>
        <dbReference type="PROSITE-ProRule" id="PRU10141"/>
    </source>
</evidence>
<dbReference type="PROSITE" id="PS00108">
    <property type="entry name" value="PROTEIN_KINASE_ST"/>
    <property type="match status" value="1"/>
</dbReference>
<dbReference type="Gene3D" id="1.10.510.10">
    <property type="entry name" value="Transferase(Phosphotransferase) domain 1"/>
    <property type="match status" value="1"/>
</dbReference>
<evidence type="ECO:0000256" key="6">
    <source>
        <dbReference type="PIRSR" id="PIRSR630616-1"/>
    </source>
</evidence>
<dbReference type="InterPro" id="IPR017441">
    <property type="entry name" value="Protein_kinase_ATP_BS"/>
</dbReference>
<dbReference type="InterPro" id="IPR011009">
    <property type="entry name" value="Kinase-like_dom_sf"/>
</dbReference>
<dbReference type="SMART" id="SM00220">
    <property type="entry name" value="S_TKc"/>
    <property type="match status" value="1"/>
</dbReference>
<dbReference type="OrthoDB" id="1738954at2759"/>
<feature type="compositionally biased region" description="Pro residues" evidence="10">
    <location>
        <begin position="491"/>
        <end position="505"/>
    </location>
</feature>
<dbReference type="InterPro" id="IPR030616">
    <property type="entry name" value="Aur-like"/>
</dbReference>
<dbReference type="FunFam" id="1.10.510.10:FF:000571">
    <property type="entry name" value="Maternal embryonic leucine zipper kinase"/>
    <property type="match status" value="1"/>
</dbReference>
<keyword evidence="1" id="KW-0723">Serine/threonine-protein kinase</keyword>
<dbReference type="FunFam" id="3.30.200.20:FF:000042">
    <property type="entry name" value="Aurora kinase A"/>
    <property type="match status" value="1"/>
</dbReference>
<evidence type="ECO:0000256" key="2">
    <source>
        <dbReference type="ARBA" id="ARBA00022679"/>
    </source>
</evidence>
<feature type="compositionally biased region" description="Low complexity" evidence="10">
    <location>
        <begin position="1"/>
        <end position="16"/>
    </location>
</feature>
<keyword evidence="13" id="KW-1185">Reference proteome</keyword>
<feature type="binding site" evidence="7">
    <location>
        <begin position="193"/>
        <end position="194"/>
    </location>
    <ligand>
        <name>ATP</name>
        <dbReference type="ChEBI" id="CHEBI:30616"/>
    </ligand>
</feature>
<evidence type="ECO:0000256" key="10">
    <source>
        <dbReference type="SAM" id="MobiDB-lite"/>
    </source>
</evidence>
<feature type="binding site" evidence="7">
    <location>
        <position position="217"/>
    </location>
    <ligand>
        <name>ATP</name>
        <dbReference type="ChEBI" id="CHEBI:30616"/>
    </ligand>
</feature>
<evidence type="ECO:0000256" key="1">
    <source>
        <dbReference type="ARBA" id="ARBA00022527"/>
    </source>
</evidence>
<dbReference type="STRING" id="69771.A0A1V6PJA1"/>
<protein>
    <recommendedName>
        <fullName evidence="11">Protein kinase domain-containing protein</fullName>
    </recommendedName>
</protein>
<feature type="compositionally biased region" description="Basic and acidic residues" evidence="10">
    <location>
        <begin position="336"/>
        <end position="349"/>
    </location>
</feature>
<dbReference type="PROSITE" id="PS50011">
    <property type="entry name" value="PROTEIN_KINASE_DOM"/>
    <property type="match status" value="1"/>
</dbReference>
<feature type="binding site" evidence="9">
    <location>
        <position position="99"/>
    </location>
    <ligand>
        <name>ATP</name>
        <dbReference type="ChEBI" id="CHEBI:30616"/>
    </ligand>
</feature>
<accession>A0A1V6PJA1</accession>
<evidence type="ECO:0000313" key="13">
    <source>
        <dbReference type="Proteomes" id="UP000191522"/>
    </source>
</evidence>
<feature type="compositionally biased region" description="Basic residues" evidence="10">
    <location>
        <begin position="440"/>
        <end position="450"/>
    </location>
</feature>
<dbReference type="InterPro" id="IPR000719">
    <property type="entry name" value="Prot_kinase_dom"/>
</dbReference>
<organism evidence="12 13">
    <name type="scientific">Penicillium decumbens</name>
    <dbReference type="NCBI Taxonomy" id="69771"/>
    <lineage>
        <taxon>Eukaryota</taxon>
        <taxon>Fungi</taxon>
        <taxon>Dikarya</taxon>
        <taxon>Ascomycota</taxon>
        <taxon>Pezizomycotina</taxon>
        <taxon>Eurotiomycetes</taxon>
        <taxon>Eurotiomycetidae</taxon>
        <taxon>Eurotiales</taxon>
        <taxon>Aspergillaceae</taxon>
        <taxon>Penicillium</taxon>
    </lineage>
</organism>
<evidence type="ECO:0000256" key="5">
    <source>
        <dbReference type="ARBA" id="ARBA00022840"/>
    </source>
</evidence>
<evidence type="ECO:0000313" key="12">
    <source>
        <dbReference type="EMBL" id="OQD77064.1"/>
    </source>
</evidence>
<sequence>MSTTTQTMTAGPTAGPSANGSVIERIKAGAMESRENDNAKPRNGDTTTSQRVKKDMPSYPGLERWSLIEKIGDGAFSTVYRASDTKSEFNEVAVKVIRKYEMNDSQKQKLIKEAEIARKLNHENVVRLIDSSESRQYSYMVLELCPGGELYDQIRQLVSLDENLSRHVITQVAHAVEYLHETMGVVHRDIKPENILFYPRPENDAEKGNIGVVKLADFGLSKMICGVPTMTPCGTMGYAAPELCREQKYSTGVDMWALGCLLYTMLGGFPPFFDEDFQTMARKVLRGEYTFPSPNWDPISQEAKDLISGLLSVRPEERLTIKEFLAHPWIRQTSNETRDTSTAKTKPTEPEPLSAPRGYTISTPFQEAIESEPGTPTADTPNIRDVFNVALSVQQQSPLHRTRGARHMSGGIRPDMRPQAVTRFSDMNLDKLAPSAPARTRPHAANRARRAPSSESTGDRFIKSVSALSNLNINNSALLERRRIRCGGPSTPTPTPIPTPTPTPN</sequence>
<keyword evidence="4" id="KW-0418">Kinase</keyword>
<dbReference type="GO" id="GO:0004674">
    <property type="term" value="F:protein serine/threonine kinase activity"/>
    <property type="evidence" value="ECO:0007669"/>
    <property type="project" value="UniProtKB-KW"/>
</dbReference>
<feature type="active site" description="Proton acceptor" evidence="6">
    <location>
        <position position="189"/>
    </location>
</feature>
<feature type="compositionally biased region" description="Basic and acidic residues" evidence="10">
    <location>
        <begin position="24"/>
        <end position="43"/>
    </location>
</feature>
<evidence type="ECO:0000256" key="3">
    <source>
        <dbReference type="ARBA" id="ARBA00022741"/>
    </source>
</evidence>
<evidence type="ECO:0000256" key="8">
    <source>
        <dbReference type="PIRSR" id="PIRSR630616-3"/>
    </source>
</evidence>
<dbReference type="Proteomes" id="UP000191522">
    <property type="component" value="Unassembled WGS sequence"/>
</dbReference>
<proteinExistence type="predicted"/>
<feature type="domain" description="Protein kinase" evidence="11">
    <location>
        <begin position="65"/>
        <end position="330"/>
    </location>
</feature>
<feature type="region of interest" description="Disordered" evidence="10">
    <location>
        <begin position="485"/>
        <end position="505"/>
    </location>
</feature>
<evidence type="ECO:0000256" key="7">
    <source>
        <dbReference type="PIRSR" id="PIRSR630616-2"/>
    </source>
</evidence>
<feature type="region of interest" description="Disordered" evidence="10">
    <location>
        <begin position="332"/>
        <end position="358"/>
    </location>
</feature>
<dbReference type="PANTHER" id="PTHR24350">
    <property type="entry name" value="SERINE/THREONINE-PROTEIN KINASE IAL-RELATED"/>
    <property type="match status" value="1"/>
</dbReference>
<dbReference type="Pfam" id="PF00069">
    <property type="entry name" value="Pkinase"/>
    <property type="match status" value="1"/>
</dbReference>
<evidence type="ECO:0000256" key="4">
    <source>
        <dbReference type="ARBA" id="ARBA00022777"/>
    </source>
</evidence>
<dbReference type="InterPro" id="IPR008271">
    <property type="entry name" value="Ser/Thr_kinase_AS"/>
</dbReference>
<feature type="cross-link" description="Glycyl lysine isopeptide (Lys-Gly) (interchain with G-Cter in SUMO2)" evidence="8">
    <location>
        <position position="191"/>
    </location>
</feature>
<evidence type="ECO:0000259" key="11">
    <source>
        <dbReference type="PROSITE" id="PS50011"/>
    </source>
</evidence>
<keyword evidence="3 7" id="KW-0547">Nucleotide-binding</keyword>